<organism evidence="1">
    <name type="scientific">Rhizophora mucronata</name>
    <name type="common">Asiatic mangrove</name>
    <dbReference type="NCBI Taxonomy" id="61149"/>
    <lineage>
        <taxon>Eukaryota</taxon>
        <taxon>Viridiplantae</taxon>
        <taxon>Streptophyta</taxon>
        <taxon>Embryophyta</taxon>
        <taxon>Tracheophyta</taxon>
        <taxon>Spermatophyta</taxon>
        <taxon>Magnoliopsida</taxon>
        <taxon>eudicotyledons</taxon>
        <taxon>Gunneridae</taxon>
        <taxon>Pentapetalae</taxon>
        <taxon>rosids</taxon>
        <taxon>fabids</taxon>
        <taxon>Malpighiales</taxon>
        <taxon>Rhizophoraceae</taxon>
        <taxon>Rhizophora</taxon>
    </lineage>
</organism>
<dbReference type="AlphaFoldDB" id="A0A2P2NVB2"/>
<dbReference type="EMBL" id="GGEC01065930">
    <property type="protein sequence ID" value="MBX46414.1"/>
    <property type="molecule type" value="Transcribed_RNA"/>
</dbReference>
<proteinExistence type="predicted"/>
<evidence type="ECO:0000313" key="1">
    <source>
        <dbReference type="EMBL" id="MBX46414.1"/>
    </source>
</evidence>
<accession>A0A2P2NVB2</accession>
<name>A0A2P2NVB2_RHIMU</name>
<sequence>MIKSQMNFSWFGTKLSCPAFP</sequence>
<reference evidence="1" key="1">
    <citation type="submission" date="2018-02" db="EMBL/GenBank/DDBJ databases">
        <title>Rhizophora mucronata_Transcriptome.</title>
        <authorList>
            <person name="Meera S.P."/>
            <person name="Sreeshan A."/>
            <person name="Augustine A."/>
        </authorList>
    </citation>
    <scope>NUCLEOTIDE SEQUENCE</scope>
    <source>
        <tissue evidence="1">Leaf</tissue>
    </source>
</reference>
<protein>
    <submittedName>
        <fullName evidence="1">Uncharacterized protein</fullName>
    </submittedName>
</protein>